<dbReference type="HOGENOM" id="CLU_009600_9_2_1"/>
<dbReference type="AlphaFoldDB" id="D5GJ55"/>
<dbReference type="EC" id="3.5.1.4" evidence="3"/>
<protein>
    <recommendedName>
        <fullName evidence="3">amidase</fullName>
        <ecNumber evidence="3">3.5.1.4</ecNumber>
    </recommendedName>
</protein>
<comment type="catalytic activity">
    <reaction evidence="1">
        <text>a monocarboxylic acid amide + H2O = a monocarboxylate + NH4(+)</text>
        <dbReference type="Rhea" id="RHEA:12020"/>
        <dbReference type="ChEBI" id="CHEBI:15377"/>
        <dbReference type="ChEBI" id="CHEBI:28938"/>
        <dbReference type="ChEBI" id="CHEBI:35757"/>
        <dbReference type="ChEBI" id="CHEBI:83628"/>
        <dbReference type="EC" id="3.5.1.4"/>
    </reaction>
</comment>
<dbReference type="OMA" id="HEVFFDQ"/>
<name>D5GJ55_TUBMM</name>
<proteinExistence type="inferred from homology"/>
<dbReference type="PROSITE" id="PS00571">
    <property type="entry name" value="AMIDASES"/>
    <property type="match status" value="1"/>
</dbReference>
<dbReference type="EMBL" id="FN430329">
    <property type="protein sequence ID" value="CAZ84548.1"/>
    <property type="molecule type" value="Genomic_DNA"/>
</dbReference>
<gene>
    <name evidence="7" type="ORF">GSTUM_00008844001</name>
</gene>
<dbReference type="RefSeq" id="XP_002840357.1">
    <property type="nucleotide sequence ID" value="XM_002840311.1"/>
</dbReference>
<comment type="similarity">
    <text evidence="2">Belongs to the amidase family.</text>
</comment>
<dbReference type="FunCoup" id="D5GJ55">
    <property type="interactions" value="47"/>
</dbReference>
<accession>D5GJ55</accession>
<dbReference type="InterPro" id="IPR020556">
    <property type="entry name" value="Amidase_CS"/>
</dbReference>
<keyword evidence="4" id="KW-0378">Hydrolase</keyword>
<evidence type="ECO:0000313" key="8">
    <source>
        <dbReference type="Proteomes" id="UP000006911"/>
    </source>
</evidence>
<evidence type="ECO:0000259" key="6">
    <source>
        <dbReference type="Pfam" id="PF01425"/>
    </source>
</evidence>
<dbReference type="GeneID" id="9181889"/>
<feature type="domain" description="Amidase" evidence="6">
    <location>
        <begin position="72"/>
        <end position="538"/>
    </location>
</feature>
<sequence>MTKNWKSIAEAKNAETKAKIPREWLIPLPPAEIRDVTGYASQFLTPAEIAITESTAHELVGKLAYGKYSSLEVTKAFCHRATIAHQLTNCLMEIFFDKAFKRAQELDDYFHEYKKISGPLHGLPVSLKDSVRIEGEQTTIGYVGWIGKNDTSESEALVTKILRNAGAVFYVKTSVPSGLMSGETVNNIVGYTWNPKNRLLSSGGSSGGEGALIAIRGSPMGVGSDLAGSIRIPAGATGIFGLKPSCGRLPYKNIAQSPNGQETVGGVVGPMTNSIADARLFVQTILEAEPWKHDPGVIELKWRPLEEDETREHAKRGLSFAVMKHNGEITPHPPILRALDIAAAKLRSQGHEVIEWTPPSHKIANSMLLEALSADGGAHTRRNHALSGEQVLPQIAASFSTTLGSLHEKSMTELWDLHVRKLTFQDAYQTYWNSTASLTKTGRPVDALILPWAPSASYPPEKFCYLGYSGFVNLLDYTASVVPVGVKVDKSIDRKAVGYEPVDALDKFVYESYDPEVYHGAPIGIQIVGRRLQEEKVLVISEVVEAALKA</sequence>
<evidence type="ECO:0000256" key="2">
    <source>
        <dbReference type="ARBA" id="ARBA00009199"/>
    </source>
</evidence>
<dbReference type="STRING" id="656061.D5GJ55"/>
<evidence type="ECO:0000256" key="1">
    <source>
        <dbReference type="ARBA" id="ARBA00001311"/>
    </source>
</evidence>
<evidence type="ECO:0000256" key="5">
    <source>
        <dbReference type="PIRSR" id="PIRSR001221-1"/>
    </source>
</evidence>
<dbReference type="PIRSF" id="PIRSF001221">
    <property type="entry name" value="Amidase_fungi"/>
    <property type="match status" value="1"/>
</dbReference>
<dbReference type="GO" id="GO:0004040">
    <property type="term" value="F:amidase activity"/>
    <property type="evidence" value="ECO:0007669"/>
    <property type="project" value="UniProtKB-EC"/>
</dbReference>
<dbReference type="PANTHER" id="PTHR46072:SF2">
    <property type="entry name" value="AMIDASE (EUROFUNG)"/>
    <property type="match status" value="1"/>
</dbReference>
<feature type="active site" description="Acyl-ester intermediate" evidence="5">
    <location>
        <position position="229"/>
    </location>
</feature>
<evidence type="ECO:0000313" key="7">
    <source>
        <dbReference type="EMBL" id="CAZ84548.1"/>
    </source>
</evidence>
<dbReference type="SUPFAM" id="SSF75304">
    <property type="entry name" value="Amidase signature (AS) enzymes"/>
    <property type="match status" value="1"/>
</dbReference>
<reference evidence="7 8" key="1">
    <citation type="journal article" date="2010" name="Nature">
        <title>Perigord black truffle genome uncovers evolutionary origins and mechanisms of symbiosis.</title>
        <authorList>
            <person name="Martin F."/>
            <person name="Kohler A."/>
            <person name="Murat C."/>
            <person name="Balestrini R."/>
            <person name="Coutinho P.M."/>
            <person name="Jaillon O."/>
            <person name="Montanini B."/>
            <person name="Morin E."/>
            <person name="Noel B."/>
            <person name="Percudani R."/>
            <person name="Porcel B."/>
            <person name="Rubini A."/>
            <person name="Amicucci A."/>
            <person name="Amselem J."/>
            <person name="Anthouard V."/>
            <person name="Arcioni S."/>
            <person name="Artiguenave F."/>
            <person name="Aury J.M."/>
            <person name="Ballario P."/>
            <person name="Bolchi A."/>
            <person name="Brenna A."/>
            <person name="Brun A."/>
            <person name="Buee M."/>
            <person name="Cantarel B."/>
            <person name="Chevalier G."/>
            <person name="Couloux A."/>
            <person name="Da Silva C."/>
            <person name="Denoeud F."/>
            <person name="Duplessis S."/>
            <person name="Ghignone S."/>
            <person name="Hilselberger B."/>
            <person name="Iotti M."/>
            <person name="Marcais B."/>
            <person name="Mello A."/>
            <person name="Miranda M."/>
            <person name="Pacioni G."/>
            <person name="Quesneville H."/>
            <person name="Riccioni C."/>
            <person name="Ruotolo R."/>
            <person name="Splivallo R."/>
            <person name="Stocchi V."/>
            <person name="Tisserant E."/>
            <person name="Viscomi A.R."/>
            <person name="Zambonelli A."/>
            <person name="Zampieri E."/>
            <person name="Henrissat B."/>
            <person name="Lebrun M.H."/>
            <person name="Paolocci F."/>
            <person name="Bonfante P."/>
            <person name="Ottonello S."/>
            <person name="Wincker P."/>
        </authorList>
    </citation>
    <scope>NUCLEOTIDE SEQUENCE [LARGE SCALE GENOMIC DNA]</scope>
    <source>
        <strain evidence="7 8">Mel28</strain>
    </source>
</reference>
<dbReference type="InterPro" id="IPR036928">
    <property type="entry name" value="AS_sf"/>
</dbReference>
<evidence type="ECO:0000256" key="4">
    <source>
        <dbReference type="ARBA" id="ARBA00022801"/>
    </source>
</evidence>
<dbReference type="Gene3D" id="3.90.1300.10">
    <property type="entry name" value="Amidase signature (AS) domain"/>
    <property type="match status" value="1"/>
</dbReference>
<dbReference type="eggNOG" id="KOG1212">
    <property type="taxonomic scope" value="Eukaryota"/>
</dbReference>
<dbReference type="Pfam" id="PF01425">
    <property type="entry name" value="Amidase"/>
    <property type="match status" value="1"/>
</dbReference>
<dbReference type="InParanoid" id="D5GJ55"/>
<dbReference type="PANTHER" id="PTHR46072">
    <property type="entry name" value="AMIDASE-RELATED-RELATED"/>
    <property type="match status" value="1"/>
</dbReference>
<evidence type="ECO:0000256" key="3">
    <source>
        <dbReference type="ARBA" id="ARBA00012922"/>
    </source>
</evidence>
<keyword evidence="8" id="KW-1185">Reference proteome</keyword>
<dbReference type="Proteomes" id="UP000006911">
    <property type="component" value="Unassembled WGS sequence"/>
</dbReference>
<feature type="active site" description="Charge relay system" evidence="5">
    <location>
        <position position="128"/>
    </location>
</feature>
<dbReference type="KEGG" id="tml:GSTUM_00008844001"/>
<feature type="active site" description="Charge relay system" evidence="5">
    <location>
        <position position="205"/>
    </location>
</feature>
<dbReference type="InterPro" id="IPR023631">
    <property type="entry name" value="Amidase_dom"/>
</dbReference>
<organism evidence="7 8">
    <name type="scientific">Tuber melanosporum (strain Mel28)</name>
    <name type="common">Perigord black truffle</name>
    <dbReference type="NCBI Taxonomy" id="656061"/>
    <lineage>
        <taxon>Eukaryota</taxon>
        <taxon>Fungi</taxon>
        <taxon>Dikarya</taxon>
        <taxon>Ascomycota</taxon>
        <taxon>Pezizomycotina</taxon>
        <taxon>Pezizomycetes</taxon>
        <taxon>Pezizales</taxon>
        <taxon>Tuberaceae</taxon>
        <taxon>Tuber</taxon>
    </lineage>
</organism>